<accession>A0A0D2B3L4</accession>
<evidence type="ECO:0000313" key="5">
    <source>
        <dbReference type="Proteomes" id="UP000053342"/>
    </source>
</evidence>
<reference evidence="4 5" key="1">
    <citation type="submission" date="2015-01" db="EMBL/GenBank/DDBJ databases">
        <title>The Genome Sequence of Exophiala oligosperma CBS72588.</title>
        <authorList>
            <consortium name="The Broad Institute Genomics Platform"/>
            <person name="Cuomo C."/>
            <person name="de Hoog S."/>
            <person name="Gorbushina A."/>
            <person name="Stielow B."/>
            <person name="Teixiera M."/>
            <person name="Abouelleil A."/>
            <person name="Chapman S.B."/>
            <person name="Priest M."/>
            <person name="Young S.K."/>
            <person name="Wortman J."/>
            <person name="Nusbaum C."/>
            <person name="Birren B."/>
        </authorList>
    </citation>
    <scope>NUCLEOTIDE SEQUENCE [LARGE SCALE GENOMIC DNA]</scope>
    <source>
        <strain evidence="4 5">CBS 72588</strain>
    </source>
</reference>
<dbReference type="Gene3D" id="3.10.110.10">
    <property type="entry name" value="Ubiquitin Conjugating Enzyme"/>
    <property type="match status" value="1"/>
</dbReference>
<evidence type="ECO:0000313" key="4">
    <source>
        <dbReference type="EMBL" id="KIW46811.1"/>
    </source>
</evidence>
<keyword evidence="5" id="KW-1185">Reference proteome</keyword>
<evidence type="ECO:0000259" key="3">
    <source>
        <dbReference type="PROSITE" id="PS50127"/>
    </source>
</evidence>
<name>A0A0D2B3L4_9EURO</name>
<dbReference type="SMART" id="SM00212">
    <property type="entry name" value="UBCc"/>
    <property type="match status" value="1"/>
</dbReference>
<dbReference type="InterPro" id="IPR057735">
    <property type="entry name" value="UBE2O-like_tSH3-B"/>
</dbReference>
<gene>
    <name evidence="4" type="ORF">PV06_02445</name>
</gene>
<evidence type="ECO:0000256" key="1">
    <source>
        <dbReference type="ARBA" id="ARBA00022679"/>
    </source>
</evidence>
<dbReference type="InterPro" id="IPR016135">
    <property type="entry name" value="UBQ-conjugating_enzyme/RWD"/>
</dbReference>
<dbReference type="GO" id="GO:0061631">
    <property type="term" value="F:ubiquitin conjugating enzyme activity"/>
    <property type="evidence" value="ECO:0007669"/>
    <property type="project" value="TreeGrafter"/>
</dbReference>
<organism evidence="4 5">
    <name type="scientific">Exophiala oligosperma</name>
    <dbReference type="NCBI Taxonomy" id="215243"/>
    <lineage>
        <taxon>Eukaryota</taxon>
        <taxon>Fungi</taxon>
        <taxon>Dikarya</taxon>
        <taxon>Ascomycota</taxon>
        <taxon>Pezizomycotina</taxon>
        <taxon>Eurotiomycetes</taxon>
        <taxon>Chaetothyriomycetidae</taxon>
        <taxon>Chaetothyriales</taxon>
        <taxon>Herpotrichiellaceae</taxon>
        <taxon>Exophiala</taxon>
    </lineage>
</organism>
<keyword evidence="2" id="KW-0833">Ubl conjugation pathway</keyword>
<dbReference type="AlphaFoldDB" id="A0A0D2B3L4"/>
<proteinExistence type="predicted"/>
<keyword evidence="1" id="KW-0808">Transferase</keyword>
<dbReference type="GeneID" id="27354519"/>
<dbReference type="PANTHER" id="PTHR46116:SF15">
    <property type="entry name" value="(E3-INDEPENDENT) E2 UBIQUITIN-CONJUGATING ENZYME"/>
    <property type="match status" value="1"/>
</dbReference>
<feature type="domain" description="UBC core" evidence="3">
    <location>
        <begin position="798"/>
        <end position="962"/>
    </location>
</feature>
<dbReference type="Pfam" id="PF23046">
    <property type="entry name" value="tSH3-B_UBE2O"/>
    <property type="match status" value="1"/>
</dbReference>
<dbReference type="HOGENOM" id="CLU_005619_1_0_1"/>
<dbReference type="SMR" id="A0A0D2B3L4"/>
<evidence type="ECO:0000256" key="2">
    <source>
        <dbReference type="ARBA" id="ARBA00022786"/>
    </source>
</evidence>
<protein>
    <recommendedName>
        <fullName evidence="3">UBC core domain-containing protein</fullName>
    </recommendedName>
</protein>
<dbReference type="InterPro" id="IPR000608">
    <property type="entry name" value="UBC"/>
</dbReference>
<dbReference type="VEuPathDB" id="FungiDB:PV06_02445"/>
<dbReference type="CDD" id="cd23837">
    <property type="entry name" value="UBCc_UBE2O"/>
    <property type="match status" value="1"/>
</dbReference>
<dbReference type="PANTHER" id="PTHR46116">
    <property type="entry name" value="(E3-INDEPENDENT) E2 UBIQUITIN-CONJUGATING ENZYME"/>
    <property type="match status" value="1"/>
</dbReference>
<dbReference type="SUPFAM" id="SSF54495">
    <property type="entry name" value="UBC-like"/>
    <property type="match status" value="1"/>
</dbReference>
<dbReference type="STRING" id="215243.A0A0D2B3L4"/>
<dbReference type="RefSeq" id="XP_016267027.1">
    <property type="nucleotide sequence ID" value="XM_016403130.1"/>
</dbReference>
<dbReference type="EMBL" id="KN847333">
    <property type="protein sequence ID" value="KIW46811.1"/>
    <property type="molecule type" value="Genomic_DNA"/>
</dbReference>
<dbReference type="Proteomes" id="UP000053342">
    <property type="component" value="Unassembled WGS sequence"/>
</dbReference>
<dbReference type="Pfam" id="PF00179">
    <property type="entry name" value="UQ_con"/>
    <property type="match status" value="1"/>
</dbReference>
<dbReference type="PROSITE" id="PS50127">
    <property type="entry name" value="UBC_2"/>
    <property type="match status" value="1"/>
</dbReference>
<sequence length="1073" mass="119439">MRTLEVYDHVALKQNTRLHGAITRTNGEPDTPRLENRLNLAHTTIPSKVSDEFLATGVPPAGYVYVKWAEETDGCSLVDENDLTLLSRAFQVGDVVRQDGSCMTGKVIDVDETYTLAPLACDREVAKLLSVEQLFPSCSPACASHPPLRFSHPNPHALIYNVPSREIKVAQDVVRGDYLTSDKWIGLVSDVGYNVVIALENKSVVVVTGLGGICLPLEDNGIPLFNMFIRGDATRKELPDFANTENTYGVPVEVLRPGDHVVINHGPLREGRWIRGSYDPKCRRLGVVLDVRAREVTTMWLVNNRRDKSNASTKPRCEQSIYENIDTFQDQAQLTLNKYVSVYDSAKMPSKTATITTTLHSRTISGYPKDTQSVLLGLYIAVGTHVRFRDPTGAAVKYQGSEQNSHGRLTRVVSVDYPDWDFNEFIVVDMKQKATVLWQDGSTTTSDSMDLHDHDLFEPELQPTNIVVMREGMLQRPTASSSAVSFETSEFNEMALFERPHDLMPQKVGVIQTIDPRERVASIRWYRKPKIELLSSGRNLSHASHFGPIGDTVSDVSLYEILPFPFFNCLPRDMCVLADLVKVTRGQQAYETGESVDISLPTNSTSPRPGIERAVDRELSPISIAPWRMPKARTEPNGAGPRDWVGQVVATGLDGSLTVRLGAAQHCRDVRMDLDGLLACIPGDRRDMESVDGDLLDVDNFDVDIEISDDSSDDYSDADVEMGEVDDLLLDLTPEEADLIHKSHAPILTTVPPEPAEAPAEAPLSTTMPPGPPPQFLILDQEPPADQFGLQSVSSSIGALKRIAKEHKILASSLPKGQIYVRTYERRLDLFRCLMVGPRDTPYENAPFLIDLQLPERFPEQPPTAHFHSWTSGMGRINPNLYEEGKICLSLLGTWSGQHKTESWNPMATILQILVSLQGLVFVKNPFYNEAGFEGYEDDERYIHEAEQYNEKAFVMARRFTKNALVRPPRAMTDVLAWLYLPHHPDKPGESLLGTIISQGKLLIERSESARARNDESLLDSQGEKDDMTKVFLRPLSRGGIVMLKRTIEELQTELNRLTMVESCDRDGGGGGA</sequence>
<dbReference type="OrthoDB" id="47801at2759"/>